<keyword evidence="1" id="KW-0472">Membrane</keyword>
<keyword evidence="1" id="KW-1133">Transmembrane helix</keyword>
<dbReference type="WBParaSite" id="PDA_v2.g12722.t1">
    <property type="protein sequence ID" value="PDA_v2.g12722.t1"/>
    <property type="gene ID" value="PDA_v2.g12722"/>
</dbReference>
<protein>
    <submittedName>
        <fullName evidence="3">Uncharacterized protein</fullName>
    </submittedName>
</protein>
<feature type="transmembrane region" description="Helical" evidence="1">
    <location>
        <begin position="67"/>
        <end position="88"/>
    </location>
</feature>
<dbReference type="Proteomes" id="UP000887578">
    <property type="component" value="Unplaced"/>
</dbReference>
<reference evidence="3" key="1">
    <citation type="submission" date="2022-11" db="UniProtKB">
        <authorList>
            <consortium name="WormBaseParasite"/>
        </authorList>
    </citation>
    <scope>IDENTIFICATION</scope>
</reference>
<keyword evidence="1" id="KW-0812">Transmembrane</keyword>
<keyword evidence="2" id="KW-1185">Reference proteome</keyword>
<organism evidence="2 3">
    <name type="scientific">Panagrolaimus davidi</name>
    <dbReference type="NCBI Taxonomy" id="227884"/>
    <lineage>
        <taxon>Eukaryota</taxon>
        <taxon>Metazoa</taxon>
        <taxon>Ecdysozoa</taxon>
        <taxon>Nematoda</taxon>
        <taxon>Chromadorea</taxon>
        <taxon>Rhabditida</taxon>
        <taxon>Tylenchina</taxon>
        <taxon>Panagrolaimomorpha</taxon>
        <taxon>Panagrolaimoidea</taxon>
        <taxon>Panagrolaimidae</taxon>
        <taxon>Panagrolaimus</taxon>
    </lineage>
</organism>
<name>A0A914PBM2_9BILA</name>
<proteinExistence type="predicted"/>
<accession>A0A914PBM2</accession>
<evidence type="ECO:0000313" key="3">
    <source>
        <dbReference type="WBParaSite" id="PDA_v2.g12722.t1"/>
    </source>
</evidence>
<evidence type="ECO:0000256" key="1">
    <source>
        <dbReference type="SAM" id="Phobius"/>
    </source>
</evidence>
<sequence>MAIDLSRAAFELCQNICIFEKEFCVQPTQYPAAPYFCIDKNLFKRGLRFKEKQMKQNAFAASNGTDILSAFILIFAIITLAMTLFELYKLRKINRNENHELQSFDNINHVDHVQRVEHVI</sequence>
<dbReference type="AlphaFoldDB" id="A0A914PBM2"/>
<evidence type="ECO:0000313" key="2">
    <source>
        <dbReference type="Proteomes" id="UP000887578"/>
    </source>
</evidence>